<feature type="compositionally biased region" description="Basic and acidic residues" evidence="1">
    <location>
        <begin position="307"/>
        <end position="333"/>
    </location>
</feature>
<gene>
    <name evidence="3" type="ORF">Mal48_31900</name>
</gene>
<dbReference type="OrthoDB" id="239066at2"/>
<dbReference type="Gene3D" id="3.30.420.10">
    <property type="entry name" value="Ribonuclease H-like superfamily/Ribonuclease H"/>
    <property type="match status" value="1"/>
</dbReference>
<dbReference type="InterPro" id="IPR012337">
    <property type="entry name" value="RNaseH-like_sf"/>
</dbReference>
<evidence type="ECO:0000313" key="4">
    <source>
        <dbReference type="Proteomes" id="UP000315724"/>
    </source>
</evidence>
<evidence type="ECO:0000256" key="1">
    <source>
        <dbReference type="SAM" id="MobiDB-lite"/>
    </source>
</evidence>
<dbReference type="InterPro" id="IPR009057">
    <property type="entry name" value="Homeodomain-like_sf"/>
</dbReference>
<evidence type="ECO:0000313" key="3">
    <source>
        <dbReference type="EMBL" id="QDT33933.1"/>
    </source>
</evidence>
<proteinExistence type="predicted"/>
<feature type="domain" description="Integrase catalytic" evidence="2">
    <location>
        <begin position="146"/>
        <end position="332"/>
    </location>
</feature>
<accession>A0A517QQP8</accession>
<dbReference type="SUPFAM" id="SSF46689">
    <property type="entry name" value="Homeodomain-like"/>
    <property type="match status" value="1"/>
</dbReference>
<dbReference type="AlphaFoldDB" id="A0A517QQP8"/>
<dbReference type="GO" id="GO:0015074">
    <property type="term" value="P:DNA integration"/>
    <property type="evidence" value="ECO:0007669"/>
    <property type="project" value="InterPro"/>
</dbReference>
<reference evidence="3 4" key="1">
    <citation type="submission" date="2019-02" db="EMBL/GenBank/DDBJ databases">
        <title>Deep-cultivation of Planctomycetes and their phenomic and genomic characterization uncovers novel biology.</title>
        <authorList>
            <person name="Wiegand S."/>
            <person name="Jogler M."/>
            <person name="Boedeker C."/>
            <person name="Pinto D."/>
            <person name="Vollmers J."/>
            <person name="Rivas-Marin E."/>
            <person name="Kohn T."/>
            <person name="Peeters S.H."/>
            <person name="Heuer A."/>
            <person name="Rast P."/>
            <person name="Oberbeckmann S."/>
            <person name="Bunk B."/>
            <person name="Jeske O."/>
            <person name="Meyerdierks A."/>
            <person name="Storesund J.E."/>
            <person name="Kallscheuer N."/>
            <person name="Luecker S."/>
            <person name="Lage O.M."/>
            <person name="Pohl T."/>
            <person name="Merkel B.J."/>
            <person name="Hornburger P."/>
            <person name="Mueller R.-W."/>
            <person name="Bruemmer F."/>
            <person name="Labrenz M."/>
            <person name="Spormann A.M."/>
            <person name="Op den Camp H."/>
            <person name="Overmann J."/>
            <person name="Amann R."/>
            <person name="Jetten M.S.M."/>
            <person name="Mascher T."/>
            <person name="Medema M.H."/>
            <person name="Devos D.P."/>
            <person name="Kaster A.-K."/>
            <person name="Ovreas L."/>
            <person name="Rohde M."/>
            <person name="Galperin M.Y."/>
            <person name="Jogler C."/>
        </authorList>
    </citation>
    <scope>NUCLEOTIDE SEQUENCE [LARGE SCALE GENOMIC DNA]</scope>
    <source>
        <strain evidence="3 4">Mal48</strain>
    </source>
</reference>
<dbReference type="PROSITE" id="PS50994">
    <property type="entry name" value="INTEGRASE"/>
    <property type="match status" value="1"/>
</dbReference>
<dbReference type="Pfam" id="PF13565">
    <property type="entry name" value="HTH_32"/>
    <property type="match status" value="1"/>
</dbReference>
<dbReference type="EMBL" id="CP036267">
    <property type="protein sequence ID" value="QDT33933.1"/>
    <property type="molecule type" value="Genomic_DNA"/>
</dbReference>
<sequence>MRNVYQSLLLLIAGATQQELARQVRYLKVENEILRGKLPKRVTLTPKEKNRLAKFAAKLGSALNELATIAHPSTIRRWIREAAGGVKKSVAKRGRPKTKEEIRELVLKMARENDWGYTRIMGELKKLGITPPSRNTIKNILKENGLDPGPKRGEGTWDDFLKQHASTLWQCDFYAKKALTLKGFRDLYILVFLHVESRRVYITPSTFHPNEEWVKQQAVAFLDHVKESDLDIKLLMHDRDTKFTASFDALFDQAGAEMKQTAFRSPNTNAFVERYIQTLQQEVLDHFIVFGEQHMDHIVAEAVEHYHEERPHQSKDNELLIKPPDDRTEKDSENQQLKLHCNERLGGLLKHYYLKAA</sequence>
<dbReference type="Proteomes" id="UP000315724">
    <property type="component" value="Chromosome"/>
</dbReference>
<dbReference type="InterPro" id="IPR036397">
    <property type="entry name" value="RNaseH_sf"/>
</dbReference>
<dbReference type="GO" id="GO:0003676">
    <property type="term" value="F:nucleic acid binding"/>
    <property type="evidence" value="ECO:0007669"/>
    <property type="project" value="InterPro"/>
</dbReference>
<dbReference type="KEGG" id="tpol:Mal48_31900"/>
<keyword evidence="4" id="KW-1185">Reference proteome</keyword>
<organism evidence="3 4">
    <name type="scientific">Thalassoglobus polymorphus</name>
    <dbReference type="NCBI Taxonomy" id="2527994"/>
    <lineage>
        <taxon>Bacteria</taxon>
        <taxon>Pseudomonadati</taxon>
        <taxon>Planctomycetota</taxon>
        <taxon>Planctomycetia</taxon>
        <taxon>Planctomycetales</taxon>
        <taxon>Planctomycetaceae</taxon>
        <taxon>Thalassoglobus</taxon>
    </lineage>
</organism>
<dbReference type="RefSeq" id="WP_145201044.1">
    <property type="nucleotide sequence ID" value="NZ_CP036267.1"/>
</dbReference>
<protein>
    <submittedName>
        <fullName evidence="3">Integrase core domain protein</fullName>
    </submittedName>
</protein>
<dbReference type="InterPro" id="IPR001584">
    <property type="entry name" value="Integrase_cat-core"/>
</dbReference>
<name>A0A517QQP8_9PLAN</name>
<dbReference type="SUPFAM" id="SSF53098">
    <property type="entry name" value="Ribonuclease H-like"/>
    <property type="match status" value="1"/>
</dbReference>
<feature type="region of interest" description="Disordered" evidence="1">
    <location>
        <begin position="307"/>
        <end position="334"/>
    </location>
</feature>
<evidence type="ECO:0000259" key="2">
    <source>
        <dbReference type="PROSITE" id="PS50994"/>
    </source>
</evidence>
<dbReference type="Pfam" id="PF13683">
    <property type="entry name" value="rve_3"/>
    <property type="match status" value="1"/>
</dbReference>